<protein>
    <submittedName>
        <fullName evidence="1">Uncharacterized protein</fullName>
    </submittedName>
</protein>
<name>A0ACC3SXU5_LIPKO</name>
<dbReference type="Proteomes" id="UP001433508">
    <property type="component" value="Unassembled WGS sequence"/>
</dbReference>
<comment type="caution">
    <text evidence="1">The sequence shown here is derived from an EMBL/GenBank/DDBJ whole genome shotgun (WGS) entry which is preliminary data.</text>
</comment>
<gene>
    <name evidence="1" type="ORF">V1525DRAFT_420403</name>
</gene>
<accession>A0ACC3SXU5</accession>
<reference evidence="2" key="1">
    <citation type="journal article" date="2024" name="Front. Bioeng. Biotechnol.">
        <title>Genome-scale model development and genomic sequencing of the oleaginous clade Lipomyces.</title>
        <authorList>
            <person name="Czajka J.J."/>
            <person name="Han Y."/>
            <person name="Kim J."/>
            <person name="Mondo S.J."/>
            <person name="Hofstad B.A."/>
            <person name="Robles A."/>
            <person name="Haridas S."/>
            <person name="Riley R."/>
            <person name="LaButti K."/>
            <person name="Pangilinan J."/>
            <person name="Andreopoulos W."/>
            <person name="Lipzen A."/>
            <person name="Yan J."/>
            <person name="Wang M."/>
            <person name="Ng V."/>
            <person name="Grigoriev I.V."/>
            <person name="Spatafora J.W."/>
            <person name="Magnuson J.K."/>
            <person name="Baker S.E."/>
            <person name="Pomraning K.R."/>
        </authorList>
    </citation>
    <scope>NUCLEOTIDE SEQUENCE [LARGE SCALE GENOMIC DNA]</scope>
    <source>
        <strain evidence="2">CBS 7786</strain>
    </source>
</reference>
<evidence type="ECO:0000313" key="2">
    <source>
        <dbReference type="Proteomes" id="UP001433508"/>
    </source>
</evidence>
<proteinExistence type="predicted"/>
<dbReference type="EMBL" id="MU971387">
    <property type="protein sequence ID" value="KAK9236472.1"/>
    <property type="molecule type" value="Genomic_DNA"/>
</dbReference>
<sequence length="595" mass="67935">MESTKTSLQYIVHLGNNDTDIESDTVSQSFDPLRLTNNLDEKEASRVIRVDRTVAMAQKRRHSRPAAAYPRKRATQACHTCRFRRTKCDNSRPACASFDPASLAILKRIDDLECLLQAKVAEPLPIALSNRLESTSPLAPHSDLASSVVDLRTYWRRSCINVDAVLRWPVFADQDFPSRLHPVSLAEDDKAHSELTAMPMSVDVDLPAAESLLRNFFDNVHIFNPILDEEDVREYMKSLLIYAHGSIAAPLMMETVEMPPAAFHRSSAFYQAQSYFVAAQKRMGMLLSQSGVIEAQCFFLAGAYLMTTFRPVEAWKMFTQALACCHGFSIHQDATSARSGDEWSPKQRIYWTCFKSELELRLELNLQQKDVSDLTYPTFFPSPPEGLKTQDEAAWYFYLAEIALRRLRNRVLSYLCRAETCPESEMQQAVLDFEEQIDAWLQSLPEALALDIPHPEKEQPEALRFILNGHVLDCQEAMYWPFVVDALHGRLHGNSGEFFLRKGMKVCVDRIQQNRKGFYHRHHGTWLMLRSCTRSAFVLLAAVRRADLVSFLPVGLEEAVMDVTRMLQFWKDERSADVYEMLAALEMLIDARVNC</sequence>
<organism evidence="1 2">
    <name type="scientific">Lipomyces kononenkoae</name>
    <name type="common">Yeast</name>
    <dbReference type="NCBI Taxonomy" id="34357"/>
    <lineage>
        <taxon>Eukaryota</taxon>
        <taxon>Fungi</taxon>
        <taxon>Dikarya</taxon>
        <taxon>Ascomycota</taxon>
        <taxon>Saccharomycotina</taxon>
        <taxon>Lipomycetes</taxon>
        <taxon>Lipomycetales</taxon>
        <taxon>Lipomycetaceae</taxon>
        <taxon>Lipomyces</taxon>
    </lineage>
</organism>
<keyword evidence="2" id="KW-1185">Reference proteome</keyword>
<evidence type="ECO:0000313" key="1">
    <source>
        <dbReference type="EMBL" id="KAK9236472.1"/>
    </source>
</evidence>